<feature type="transmembrane region" description="Helical" evidence="2">
    <location>
        <begin position="142"/>
        <end position="160"/>
    </location>
</feature>
<dbReference type="Gene3D" id="2.130.10.10">
    <property type="entry name" value="YVTN repeat-like/Quinoprotein amine dehydrogenase"/>
    <property type="match status" value="2"/>
</dbReference>
<evidence type="ECO:0000313" key="4">
    <source>
        <dbReference type="EMBL" id="MBP2387495.1"/>
    </source>
</evidence>
<evidence type="ECO:0000256" key="2">
    <source>
        <dbReference type="SAM" id="Phobius"/>
    </source>
</evidence>
<dbReference type="PANTHER" id="PTHR34512">
    <property type="entry name" value="CELL SURFACE PROTEIN"/>
    <property type="match status" value="1"/>
</dbReference>
<dbReference type="SMART" id="SM00564">
    <property type="entry name" value="PQQ"/>
    <property type="match status" value="4"/>
</dbReference>
<dbReference type="Gene3D" id="2.60.40.10">
    <property type="entry name" value="Immunoglobulins"/>
    <property type="match status" value="1"/>
</dbReference>
<dbReference type="InterPro" id="IPR018391">
    <property type="entry name" value="PQQ_b-propeller_rpt"/>
</dbReference>
<gene>
    <name evidence="4" type="ORF">JOF47_003006</name>
</gene>
<dbReference type="InterPro" id="IPR002372">
    <property type="entry name" value="PQQ_rpt_dom"/>
</dbReference>
<accession>A0ABS4XGA2</accession>
<dbReference type="InterPro" id="IPR011047">
    <property type="entry name" value="Quinoprotein_ADH-like_sf"/>
</dbReference>
<dbReference type="InterPro" id="IPR029052">
    <property type="entry name" value="Metallo-depent_PP-like"/>
</dbReference>
<dbReference type="RefSeq" id="WP_209999795.1">
    <property type="nucleotide sequence ID" value="NZ_BAAAJY010000011.1"/>
</dbReference>
<keyword evidence="2" id="KW-0472">Membrane</keyword>
<dbReference type="SUPFAM" id="SSF117074">
    <property type="entry name" value="Hypothetical protein PA1324"/>
    <property type="match status" value="1"/>
</dbReference>
<organism evidence="4 5">
    <name type="scientific">Paeniglutamicibacter kerguelensis</name>
    <dbReference type="NCBI Taxonomy" id="254788"/>
    <lineage>
        <taxon>Bacteria</taxon>
        <taxon>Bacillati</taxon>
        <taxon>Actinomycetota</taxon>
        <taxon>Actinomycetes</taxon>
        <taxon>Micrococcales</taxon>
        <taxon>Micrococcaceae</taxon>
        <taxon>Paeniglutamicibacter</taxon>
    </lineage>
</organism>
<feature type="region of interest" description="Disordered" evidence="1">
    <location>
        <begin position="857"/>
        <end position="882"/>
    </location>
</feature>
<keyword evidence="2" id="KW-0812">Transmembrane</keyword>
<keyword evidence="5" id="KW-1185">Reference proteome</keyword>
<proteinExistence type="predicted"/>
<dbReference type="Gene3D" id="3.60.21.10">
    <property type="match status" value="1"/>
</dbReference>
<feature type="compositionally biased region" description="Low complexity" evidence="1">
    <location>
        <begin position="218"/>
        <end position="232"/>
    </location>
</feature>
<feature type="domain" description="Pyrrolo-quinoline quinone repeat" evidence="3">
    <location>
        <begin position="1155"/>
        <end position="1268"/>
    </location>
</feature>
<comment type="caution">
    <text evidence="4">The sequence shown here is derived from an EMBL/GenBank/DDBJ whole genome shotgun (WGS) entry which is preliminary data.</text>
</comment>
<feature type="compositionally biased region" description="Low complexity" evidence="1">
    <location>
        <begin position="242"/>
        <end position="269"/>
    </location>
</feature>
<feature type="transmembrane region" description="Helical" evidence="2">
    <location>
        <begin position="181"/>
        <end position="201"/>
    </location>
</feature>
<dbReference type="SUPFAM" id="SSF56300">
    <property type="entry name" value="Metallo-dependent phosphatases"/>
    <property type="match status" value="1"/>
</dbReference>
<dbReference type="InterPro" id="IPR013783">
    <property type="entry name" value="Ig-like_fold"/>
</dbReference>
<feature type="region of interest" description="Disordered" evidence="1">
    <location>
        <begin position="218"/>
        <end position="270"/>
    </location>
</feature>
<dbReference type="InterPro" id="IPR015943">
    <property type="entry name" value="WD40/YVTN_repeat-like_dom_sf"/>
</dbReference>
<dbReference type="PANTHER" id="PTHR34512:SF30">
    <property type="entry name" value="OUTER MEMBRANE PROTEIN ASSEMBLY FACTOR BAMB"/>
    <property type="match status" value="1"/>
</dbReference>
<keyword evidence="2" id="KW-1133">Transmembrane helix</keyword>
<sequence>MTFLLSTVGTASAHQSRDHGELVVSTSGATSTGHMMLSNEIVGIEQSAAWAQTMLAGACPLTAEGVAGETGGAPGSLVLQLAWDCKLDQVDLSSLLQAAQMDSLVVEFDGNTVVATAATPVVDAYGVHEPAPVGGLELPPQSLLILALGLGVALVVILARRKVPADSDRPRAERPARTGKFRVATSGGLVVALIAPLLVLAPGAATAAPVSPAATESAAASESVDSPAAIEAPEPPAPSADPAPTTTSTAPSAPTAKTTSITPGLTLTTQDPKVGQQLSFRYITDAPASNNWVGIYGPNDTPGPIAARTWGYAAKADGTITLGSGVLGAGTWTAHFLAKDGYEPLADPITFTLTKTTSTDVAVVQGTVFKDLDADGVRDSGEPGMGGVSVTDGEVWSKSEADGSYSFQMDRTRRETDLVQIVSPNGYTPALRADSVPQHFRNVPAGPSPLTGLDFALVPDKNAANPKEKWSMVSDVEVSNTTDASAASGLPTWTGRVKAMSENLETTMTITTGDLTVTDYAAEPRRQGGYDVLRNGLTAGKLGHAFYPVVGNHDVGGTATSVGYGGSMEYWRKNMGPEWYSFDRNGRHAVVLENNYDSSGLKPQLEWLKEDLKRHAVGKQVMVFAHRSLFTKWGPGAGMQPIIDELAKYDVRMFAAGHNQQAEYRRGAFKRSVEVNNMGTYGLDSTRPDYKIVDFSGITDDPATEANEDTGYIGGTHRQFGVNDDVAMVSPAASSTHGHKSGVPVQLFVEDDGRTPDTASLVVTKKPNGKTVWKDDALAFGKEKKATGIVNCYTPPGGKAEKCPEVRTSWTRAGAHIEGLTPGKYVATMNAVDTAGKTWPKVVNEFEVLADARVSKAKPGQDWLRQGRDESGGSDSADNPGADLDLRWSANTGEQFHLNGAAVVDGKVIVASRALDSPYSMMLAYDARTGAEAWRTYLDGDAESSPTVHGDKVYLTTGVGRVYALDAKNGAVAWESIEDEHNKGETVRRYGRAGGPVSVFDLEGKPPVAVYQEWGHVICRNADTGAKLPGGFAAPAGWGQFRSTAVREPGSTTAFLHSGSSQSLIRMDLSTCKQLSSVDTAGDLFTQSSPAFTNPEAGEPQLVTTTVSGTRGHSPKDVSTSWHAKLGTGATCQDGPPPVSSPATFDSKAYVASIDGVVRAYDTTSDTPATPLWETKLGYLPGESPMDDPFRVQAGCKGEGAGSPAGHALATETVIYAGTRDGRMVALDRASGKKLAEYNLGAAVASSLTVSGNTLFALTDDGTMHALVATNSAPNGG</sequence>
<name>A0ABS4XGA2_9MICC</name>
<evidence type="ECO:0000256" key="1">
    <source>
        <dbReference type="SAM" id="MobiDB-lite"/>
    </source>
</evidence>
<dbReference type="Proteomes" id="UP001296993">
    <property type="component" value="Unassembled WGS sequence"/>
</dbReference>
<reference evidence="4 5" key="1">
    <citation type="submission" date="2021-03" db="EMBL/GenBank/DDBJ databases">
        <title>Sequencing the genomes of 1000 actinobacteria strains.</title>
        <authorList>
            <person name="Klenk H.-P."/>
        </authorList>
    </citation>
    <scope>NUCLEOTIDE SEQUENCE [LARGE SCALE GENOMIC DNA]</scope>
    <source>
        <strain evidence="4 5">DSM 15797</strain>
    </source>
</reference>
<dbReference type="SUPFAM" id="SSF50998">
    <property type="entry name" value="Quinoprotein alcohol dehydrogenase-like"/>
    <property type="match status" value="1"/>
</dbReference>
<evidence type="ECO:0000259" key="3">
    <source>
        <dbReference type="Pfam" id="PF13360"/>
    </source>
</evidence>
<dbReference type="Pfam" id="PF13360">
    <property type="entry name" value="PQQ_2"/>
    <property type="match status" value="2"/>
</dbReference>
<dbReference type="EMBL" id="JAGIOF010000001">
    <property type="protein sequence ID" value="MBP2387495.1"/>
    <property type="molecule type" value="Genomic_DNA"/>
</dbReference>
<feature type="domain" description="Pyrrolo-quinoline quinone repeat" evidence="3">
    <location>
        <begin position="887"/>
        <end position="982"/>
    </location>
</feature>
<protein>
    <submittedName>
        <fullName evidence="4">Outer membrane protein assembly factor BamB</fullName>
    </submittedName>
</protein>
<evidence type="ECO:0000313" key="5">
    <source>
        <dbReference type="Proteomes" id="UP001296993"/>
    </source>
</evidence>